<dbReference type="InterPro" id="IPR036388">
    <property type="entry name" value="WH-like_DNA-bd_sf"/>
</dbReference>
<evidence type="ECO:0000256" key="3">
    <source>
        <dbReference type="ARBA" id="ARBA00023125"/>
    </source>
</evidence>
<keyword evidence="3 6" id="KW-0238">DNA-binding</keyword>
<keyword evidence="2" id="KW-0805">Transcription regulation</keyword>
<dbReference type="InterPro" id="IPR005119">
    <property type="entry name" value="LysR_subst-bd"/>
</dbReference>
<dbReference type="PANTHER" id="PTHR30126:SF2">
    <property type="entry name" value="HTH-TYPE TRANSCRIPTIONAL REGULATOR YJIE"/>
    <property type="match status" value="1"/>
</dbReference>
<dbReference type="Pfam" id="PF03466">
    <property type="entry name" value="LysR_substrate"/>
    <property type="match status" value="1"/>
</dbReference>
<dbReference type="GO" id="GO:0003700">
    <property type="term" value="F:DNA-binding transcription factor activity"/>
    <property type="evidence" value="ECO:0007669"/>
    <property type="project" value="InterPro"/>
</dbReference>
<evidence type="ECO:0000313" key="6">
    <source>
        <dbReference type="EMBL" id="RZS81476.1"/>
    </source>
</evidence>
<dbReference type="PANTHER" id="PTHR30126">
    <property type="entry name" value="HTH-TYPE TRANSCRIPTIONAL REGULATOR"/>
    <property type="match status" value="1"/>
</dbReference>
<dbReference type="Pfam" id="PF00126">
    <property type="entry name" value="HTH_1"/>
    <property type="match status" value="1"/>
</dbReference>
<keyword evidence="4" id="KW-0804">Transcription</keyword>
<evidence type="ECO:0000259" key="5">
    <source>
        <dbReference type="PROSITE" id="PS50931"/>
    </source>
</evidence>
<dbReference type="GO" id="GO:0000976">
    <property type="term" value="F:transcription cis-regulatory region binding"/>
    <property type="evidence" value="ECO:0007669"/>
    <property type="project" value="TreeGrafter"/>
</dbReference>
<name>A0A4Q7NEK5_9BURK</name>
<gene>
    <name evidence="6" type="ORF">EV675_4100</name>
</gene>
<proteinExistence type="inferred from homology"/>
<protein>
    <submittedName>
        <fullName evidence="6">DNA-binding transcriptional LysR family regulator</fullName>
    </submittedName>
</protein>
<dbReference type="InterPro" id="IPR000847">
    <property type="entry name" value="LysR_HTH_N"/>
</dbReference>
<dbReference type="RefSeq" id="WP_130359313.1">
    <property type="nucleotide sequence ID" value="NZ_SGXC01000002.1"/>
</dbReference>
<dbReference type="InterPro" id="IPR036390">
    <property type="entry name" value="WH_DNA-bd_sf"/>
</dbReference>
<dbReference type="AlphaFoldDB" id="A0A4Q7NEK5"/>
<dbReference type="PROSITE" id="PS50931">
    <property type="entry name" value="HTH_LYSR"/>
    <property type="match status" value="1"/>
</dbReference>
<dbReference type="SUPFAM" id="SSF53850">
    <property type="entry name" value="Periplasmic binding protein-like II"/>
    <property type="match status" value="1"/>
</dbReference>
<organism evidence="6 7">
    <name type="scientific">Pigmentiphaga kullae</name>
    <dbReference type="NCBI Taxonomy" id="151784"/>
    <lineage>
        <taxon>Bacteria</taxon>
        <taxon>Pseudomonadati</taxon>
        <taxon>Pseudomonadota</taxon>
        <taxon>Betaproteobacteria</taxon>
        <taxon>Burkholderiales</taxon>
        <taxon>Alcaligenaceae</taxon>
        <taxon>Pigmentiphaga</taxon>
    </lineage>
</organism>
<reference evidence="6 7" key="1">
    <citation type="submission" date="2019-02" db="EMBL/GenBank/DDBJ databases">
        <title>Genomic Encyclopedia of Type Strains, Phase IV (KMG-IV): sequencing the most valuable type-strain genomes for metagenomic binning, comparative biology and taxonomic classification.</title>
        <authorList>
            <person name="Goeker M."/>
        </authorList>
    </citation>
    <scope>NUCLEOTIDE SEQUENCE [LARGE SCALE GENOMIC DNA]</scope>
    <source>
        <strain evidence="6 7">K24</strain>
    </source>
</reference>
<evidence type="ECO:0000313" key="7">
    <source>
        <dbReference type="Proteomes" id="UP000292445"/>
    </source>
</evidence>
<evidence type="ECO:0000256" key="2">
    <source>
        <dbReference type="ARBA" id="ARBA00023015"/>
    </source>
</evidence>
<sequence length="308" mass="33179">MGPDNRPLDLEWLEDFVALADSGNFSRAAEARAIAQPAFSRHIRALEEWVGADLVDRGAHPATLTPAGRRLLPLVEDVLARLVAARIKARMAHDQSVASLRIAVTHALSLSFLPGWLARLEASLQLGAVEMMSEGTAACEELMLQRKVQFLLCHAHPALPGRLEEAAYPVVRLADDALVPVCAPTPSGIPRHDLRRDEPIPLLAYGEASGLGRILRAGLGAAARDPRLHPVFTAPHALLLEALALEGRGVAWLPRSLAAPALAHGRLVEAGDASWQVATEIRLYRQHVDMAPAAESLWQLARLGDTPA</sequence>
<comment type="similarity">
    <text evidence="1">Belongs to the LysR transcriptional regulatory family.</text>
</comment>
<dbReference type="Proteomes" id="UP000292445">
    <property type="component" value="Unassembled WGS sequence"/>
</dbReference>
<evidence type="ECO:0000256" key="4">
    <source>
        <dbReference type="ARBA" id="ARBA00023163"/>
    </source>
</evidence>
<keyword evidence="7" id="KW-1185">Reference proteome</keyword>
<feature type="domain" description="HTH lysR-type" evidence="5">
    <location>
        <begin position="8"/>
        <end position="65"/>
    </location>
</feature>
<dbReference type="Gene3D" id="3.40.190.290">
    <property type="match status" value="1"/>
</dbReference>
<accession>A0A4Q7NEK5</accession>
<dbReference type="Gene3D" id="1.10.10.10">
    <property type="entry name" value="Winged helix-like DNA-binding domain superfamily/Winged helix DNA-binding domain"/>
    <property type="match status" value="1"/>
</dbReference>
<dbReference type="SUPFAM" id="SSF46785">
    <property type="entry name" value="Winged helix' DNA-binding domain"/>
    <property type="match status" value="1"/>
</dbReference>
<dbReference type="OrthoDB" id="8715249at2"/>
<dbReference type="EMBL" id="SGXC01000002">
    <property type="protein sequence ID" value="RZS81476.1"/>
    <property type="molecule type" value="Genomic_DNA"/>
</dbReference>
<evidence type="ECO:0000256" key="1">
    <source>
        <dbReference type="ARBA" id="ARBA00009437"/>
    </source>
</evidence>
<dbReference type="PRINTS" id="PR00039">
    <property type="entry name" value="HTHLYSR"/>
</dbReference>
<comment type="caution">
    <text evidence="6">The sequence shown here is derived from an EMBL/GenBank/DDBJ whole genome shotgun (WGS) entry which is preliminary data.</text>
</comment>
<dbReference type="CDD" id="cd05466">
    <property type="entry name" value="PBP2_LTTR_substrate"/>
    <property type="match status" value="1"/>
</dbReference>